<keyword evidence="2" id="KW-0805">Transcription regulation</keyword>
<keyword evidence="4" id="KW-0804">Transcription</keyword>
<dbReference type="PANTHER" id="PTHR11945:SF176">
    <property type="entry name" value="MADS-BOX TRANSCRIPTION FACTOR FAMILY PROTEIN"/>
    <property type="match status" value="1"/>
</dbReference>
<comment type="caution">
    <text evidence="7">The sequence shown here is derived from an EMBL/GenBank/DDBJ whole genome shotgun (WGS) entry which is preliminary data.</text>
</comment>
<protein>
    <recommendedName>
        <fullName evidence="6">MADS-box domain-containing protein</fullName>
    </recommendedName>
</protein>
<dbReference type="Proteomes" id="UP000222542">
    <property type="component" value="Unassembled WGS sequence"/>
</dbReference>
<evidence type="ECO:0000256" key="1">
    <source>
        <dbReference type="ARBA" id="ARBA00004123"/>
    </source>
</evidence>
<dbReference type="AlphaFoldDB" id="A0A2G2Y1M3"/>
<keyword evidence="3" id="KW-0238">DNA-binding</keyword>
<dbReference type="GO" id="GO:0000978">
    <property type="term" value="F:RNA polymerase II cis-regulatory region sequence-specific DNA binding"/>
    <property type="evidence" value="ECO:0000318"/>
    <property type="project" value="GO_Central"/>
</dbReference>
<dbReference type="GO" id="GO:0006357">
    <property type="term" value="P:regulation of transcription by RNA polymerase II"/>
    <property type="evidence" value="ECO:0000318"/>
    <property type="project" value="GO_Central"/>
</dbReference>
<dbReference type="PROSITE" id="PS50066">
    <property type="entry name" value="MADS_BOX_2"/>
    <property type="match status" value="1"/>
</dbReference>
<dbReference type="InterPro" id="IPR033897">
    <property type="entry name" value="SRF-like_MADS-box"/>
</dbReference>
<keyword evidence="5" id="KW-0539">Nucleus</keyword>
<dbReference type="Gene3D" id="3.40.1810.10">
    <property type="entry name" value="Transcription factor, MADS-box"/>
    <property type="match status" value="1"/>
</dbReference>
<comment type="subcellular location">
    <subcellularLocation>
        <location evidence="1">Nucleus</location>
    </subcellularLocation>
</comment>
<organism evidence="7 8">
    <name type="scientific">Capsicum annuum</name>
    <name type="common">Capsicum pepper</name>
    <dbReference type="NCBI Taxonomy" id="4072"/>
    <lineage>
        <taxon>Eukaryota</taxon>
        <taxon>Viridiplantae</taxon>
        <taxon>Streptophyta</taxon>
        <taxon>Embryophyta</taxon>
        <taxon>Tracheophyta</taxon>
        <taxon>Spermatophyta</taxon>
        <taxon>Magnoliopsida</taxon>
        <taxon>eudicotyledons</taxon>
        <taxon>Gunneridae</taxon>
        <taxon>Pentapetalae</taxon>
        <taxon>asterids</taxon>
        <taxon>lamiids</taxon>
        <taxon>Solanales</taxon>
        <taxon>Solanaceae</taxon>
        <taxon>Solanoideae</taxon>
        <taxon>Capsiceae</taxon>
        <taxon>Capsicum</taxon>
    </lineage>
</organism>
<dbReference type="GO" id="GO:0000981">
    <property type="term" value="F:DNA-binding transcription factor activity, RNA polymerase II-specific"/>
    <property type="evidence" value="ECO:0000318"/>
    <property type="project" value="GO_Central"/>
</dbReference>
<dbReference type="SUPFAM" id="SSF55455">
    <property type="entry name" value="SRF-like"/>
    <property type="match status" value="1"/>
</dbReference>
<dbReference type="Pfam" id="PF00319">
    <property type="entry name" value="SRF-TF"/>
    <property type="match status" value="1"/>
</dbReference>
<dbReference type="OMA" id="CALMKYE"/>
<evidence type="ECO:0000256" key="4">
    <source>
        <dbReference type="ARBA" id="ARBA00023163"/>
    </source>
</evidence>
<evidence type="ECO:0000313" key="8">
    <source>
        <dbReference type="Proteomes" id="UP000222542"/>
    </source>
</evidence>
<dbReference type="EMBL" id="AYRZ02000026">
    <property type="protein sequence ID" value="PHT63634.1"/>
    <property type="molecule type" value="Genomic_DNA"/>
</dbReference>
<evidence type="ECO:0000313" key="7">
    <source>
        <dbReference type="EMBL" id="PHT63634.1"/>
    </source>
</evidence>
<dbReference type="SMR" id="A0A2G2Y1M3"/>
<dbReference type="SMART" id="SM00432">
    <property type="entry name" value="MADS"/>
    <property type="match status" value="1"/>
</dbReference>
<evidence type="ECO:0000256" key="3">
    <source>
        <dbReference type="ARBA" id="ARBA00023125"/>
    </source>
</evidence>
<feature type="domain" description="MADS-box" evidence="6">
    <location>
        <begin position="1"/>
        <end position="61"/>
    </location>
</feature>
<dbReference type="GO" id="GO:0005634">
    <property type="term" value="C:nucleus"/>
    <property type="evidence" value="ECO:0007669"/>
    <property type="project" value="UniProtKB-SubCell"/>
</dbReference>
<accession>A0A2G2Y1M3</accession>
<dbReference type="InterPro" id="IPR002100">
    <property type="entry name" value="TF_MADSbox"/>
</dbReference>
<evidence type="ECO:0000259" key="6">
    <source>
        <dbReference type="PROSITE" id="PS50066"/>
    </source>
</evidence>
<dbReference type="PRINTS" id="PR00404">
    <property type="entry name" value="MADSDOMAIN"/>
</dbReference>
<dbReference type="InterPro" id="IPR036879">
    <property type="entry name" value="TF_MADSbox_sf"/>
</dbReference>
<name>A0A2G2Y1M3_CAPAN</name>
<dbReference type="OrthoDB" id="601557at2759"/>
<evidence type="ECO:0000256" key="5">
    <source>
        <dbReference type="ARBA" id="ARBA00023242"/>
    </source>
</evidence>
<dbReference type="PANTHER" id="PTHR11945">
    <property type="entry name" value="MADS BOX PROTEIN"/>
    <property type="match status" value="1"/>
</dbReference>
<sequence length="308" mass="35129">MGRAKLKMELICKEKARNATFKKRKEGLLKKLYEFTTLCNVDGLMILYGPNGSDPEIWTNSSGNSSSSSSLQQEEIQKLIDQYKKESNLQSGSTKTFDLSDYFVDRNKKVEEELMKLRKMNMEKRYPSWSGSMDRLSEIELRQVLTSLDYKVAEVKSRINSVRGNFPREYLMGGETTRLSQFTHMVQGGIELGGYNYEQLLQVPIYPYCNYSHQEMMMLTRTENNWQYNSNGASSSSTSGGIGNSNMMCAALYEATTTHNMMGNNQLTYGAAAPTILPPPPCIIFPMSQMQHSWNKNEQDDNVKFLPY</sequence>
<proteinExistence type="predicted"/>
<gene>
    <name evidence="7" type="ORF">T459_32456</name>
</gene>
<dbReference type="STRING" id="4072.A0A2G2Y1M3"/>
<dbReference type="GO" id="GO:0046983">
    <property type="term" value="F:protein dimerization activity"/>
    <property type="evidence" value="ECO:0007669"/>
    <property type="project" value="InterPro"/>
</dbReference>
<reference evidence="7 8" key="1">
    <citation type="journal article" date="2014" name="Nat. Genet.">
        <title>Genome sequence of the hot pepper provides insights into the evolution of pungency in Capsicum species.</title>
        <authorList>
            <person name="Kim S."/>
            <person name="Park M."/>
            <person name="Yeom S.I."/>
            <person name="Kim Y.M."/>
            <person name="Lee J.M."/>
            <person name="Lee H.A."/>
            <person name="Seo E."/>
            <person name="Choi J."/>
            <person name="Cheong K."/>
            <person name="Kim K.T."/>
            <person name="Jung K."/>
            <person name="Lee G.W."/>
            <person name="Oh S.K."/>
            <person name="Bae C."/>
            <person name="Kim S.B."/>
            <person name="Lee H.Y."/>
            <person name="Kim S.Y."/>
            <person name="Kim M.S."/>
            <person name="Kang B.C."/>
            <person name="Jo Y.D."/>
            <person name="Yang H.B."/>
            <person name="Jeong H.J."/>
            <person name="Kang W.H."/>
            <person name="Kwon J.K."/>
            <person name="Shin C."/>
            <person name="Lim J.Y."/>
            <person name="Park J.H."/>
            <person name="Huh J.H."/>
            <person name="Kim J.S."/>
            <person name="Kim B.D."/>
            <person name="Cohen O."/>
            <person name="Paran I."/>
            <person name="Suh M.C."/>
            <person name="Lee S.B."/>
            <person name="Kim Y.K."/>
            <person name="Shin Y."/>
            <person name="Noh S.J."/>
            <person name="Park J."/>
            <person name="Seo Y.S."/>
            <person name="Kwon S.Y."/>
            <person name="Kim H.A."/>
            <person name="Park J.M."/>
            <person name="Kim H.J."/>
            <person name="Choi S.B."/>
            <person name="Bosland P.W."/>
            <person name="Reeves G."/>
            <person name="Jo S.H."/>
            <person name="Lee B.W."/>
            <person name="Cho H.T."/>
            <person name="Choi H.S."/>
            <person name="Lee M.S."/>
            <person name="Yu Y."/>
            <person name="Do Choi Y."/>
            <person name="Park B.S."/>
            <person name="van Deynze A."/>
            <person name="Ashrafi H."/>
            <person name="Hill T."/>
            <person name="Kim W.T."/>
            <person name="Pai H.S."/>
            <person name="Ahn H.K."/>
            <person name="Yeam I."/>
            <person name="Giovannoni J.J."/>
            <person name="Rose J.K."/>
            <person name="Sorensen I."/>
            <person name="Lee S.J."/>
            <person name="Kim R.W."/>
            <person name="Choi I.Y."/>
            <person name="Choi B.S."/>
            <person name="Lim J.S."/>
            <person name="Lee Y.H."/>
            <person name="Choi D."/>
        </authorList>
    </citation>
    <scope>NUCLEOTIDE SEQUENCE [LARGE SCALE GENOMIC DNA]</scope>
    <source>
        <strain evidence="8">cv. CM334</strain>
    </source>
</reference>
<dbReference type="Gramene" id="PHT63634">
    <property type="protein sequence ID" value="PHT63634"/>
    <property type="gene ID" value="T459_32456"/>
</dbReference>
<reference evidence="7 8" key="2">
    <citation type="journal article" date="2017" name="Genome Biol.">
        <title>New reference genome sequences of hot pepper reveal the massive evolution of plant disease-resistance genes by retroduplication.</title>
        <authorList>
            <person name="Kim S."/>
            <person name="Park J."/>
            <person name="Yeom S.I."/>
            <person name="Kim Y.M."/>
            <person name="Seo E."/>
            <person name="Kim K.T."/>
            <person name="Kim M.S."/>
            <person name="Lee J.M."/>
            <person name="Cheong K."/>
            <person name="Shin H.S."/>
            <person name="Kim S.B."/>
            <person name="Han K."/>
            <person name="Lee J."/>
            <person name="Park M."/>
            <person name="Lee H.A."/>
            <person name="Lee H.Y."/>
            <person name="Lee Y."/>
            <person name="Oh S."/>
            <person name="Lee J.H."/>
            <person name="Choi E."/>
            <person name="Choi E."/>
            <person name="Lee S.E."/>
            <person name="Jeon J."/>
            <person name="Kim H."/>
            <person name="Choi G."/>
            <person name="Song H."/>
            <person name="Lee J."/>
            <person name="Lee S.C."/>
            <person name="Kwon J.K."/>
            <person name="Lee H.Y."/>
            <person name="Koo N."/>
            <person name="Hong Y."/>
            <person name="Kim R.W."/>
            <person name="Kang W.H."/>
            <person name="Huh J.H."/>
            <person name="Kang B.C."/>
            <person name="Yang T.J."/>
            <person name="Lee Y.H."/>
            <person name="Bennetzen J.L."/>
            <person name="Choi D."/>
        </authorList>
    </citation>
    <scope>NUCLEOTIDE SEQUENCE [LARGE SCALE GENOMIC DNA]</scope>
    <source>
        <strain evidence="8">cv. CM334</strain>
    </source>
</reference>
<dbReference type="GO" id="GO:0045944">
    <property type="term" value="P:positive regulation of transcription by RNA polymerase II"/>
    <property type="evidence" value="ECO:0007669"/>
    <property type="project" value="InterPro"/>
</dbReference>
<dbReference type="CDD" id="cd00266">
    <property type="entry name" value="MADS_SRF_like"/>
    <property type="match status" value="1"/>
</dbReference>
<keyword evidence="8" id="KW-1185">Reference proteome</keyword>
<evidence type="ECO:0000256" key="2">
    <source>
        <dbReference type="ARBA" id="ARBA00023015"/>
    </source>
</evidence>